<reference evidence="3" key="1">
    <citation type="submission" date="2024-06" db="EMBL/GenBank/DDBJ databases">
        <title>Multi-omics analyses provide insights into the biosynthesis of the anticancer antibiotic pleurotin in Hohenbuehelia grisea.</title>
        <authorList>
            <person name="Weaver J.A."/>
            <person name="Alberti F."/>
        </authorList>
    </citation>
    <scope>NUCLEOTIDE SEQUENCE [LARGE SCALE GENOMIC DNA]</scope>
    <source>
        <strain evidence="3">T-177</strain>
    </source>
</reference>
<dbReference type="Proteomes" id="UP001556367">
    <property type="component" value="Unassembled WGS sequence"/>
</dbReference>
<evidence type="ECO:0000313" key="3">
    <source>
        <dbReference type="Proteomes" id="UP001556367"/>
    </source>
</evidence>
<evidence type="ECO:0000313" key="2">
    <source>
        <dbReference type="EMBL" id="KAL0956737.1"/>
    </source>
</evidence>
<accession>A0ABR3JMI7</accession>
<gene>
    <name evidence="2" type="ORF">HGRIS_002857</name>
</gene>
<evidence type="ECO:0000256" key="1">
    <source>
        <dbReference type="SAM" id="MobiDB-lite"/>
    </source>
</evidence>
<protein>
    <submittedName>
        <fullName evidence="2">Uncharacterized protein</fullName>
    </submittedName>
</protein>
<keyword evidence="3" id="KW-1185">Reference proteome</keyword>
<comment type="caution">
    <text evidence="2">The sequence shown here is derived from an EMBL/GenBank/DDBJ whole genome shotgun (WGS) entry which is preliminary data.</text>
</comment>
<sequence length="143" mass="15401">MSTPAASQSSPPATTPATTPGPSATPAATAAPPNGNTMTLLQMLTTALSKQRNGETLSLEKVIEMLNSHMPIFHDLVKSGKLEPQHIAQASRTSHAYFLYMDITADPRESPSHMSMTLNMTRDACFVFCSSPMSLVCLSFDKR</sequence>
<name>A0ABR3JMI7_9AGAR</name>
<proteinExistence type="predicted"/>
<feature type="region of interest" description="Disordered" evidence="1">
    <location>
        <begin position="1"/>
        <end position="36"/>
    </location>
</feature>
<organism evidence="2 3">
    <name type="scientific">Hohenbuehelia grisea</name>
    <dbReference type="NCBI Taxonomy" id="104357"/>
    <lineage>
        <taxon>Eukaryota</taxon>
        <taxon>Fungi</taxon>
        <taxon>Dikarya</taxon>
        <taxon>Basidiomycota</taxon>
        <taxon>Agaricomycotina</taxon>
        <taxon>Agaricomycetes</taxon>
        <taxon>Agaricomycetidae</taxon>
        <taxon>Agaricales</taxon>
        <taxon>Pleurotineae</taxon>
        <taxon>Pleurotaceae</taxon>
        <taxon>Hohenbuehelia</taxon>
    </lineage>
</organism>
<dbReference type="EMBL" id="JASNQZ010000006">
    <property type="protein sequence ID" value="KAL0956737.1"/>
    <property type="molecule type" value="Genomic_DNA"/>
</dbReference>